<name>A0A8S1N909_PARPR</name>
<keyword evidence="1" id="KW-0175">Coiled coil</keyword>
<comment type="caution">
    <text evidence="3">The sequence shown here is derived from an EMBL/GenBank/DDBJ whole genome shotgun (WGS) entry which is preliminary data.</text>
</comment>
<dbReference type="OMA" id="VIQRPKD"/>
<dbReference type="EMBL" id="CAJJDM010000084">
    <property type="protein sequence ID" value="CAD8088552.1"/>
    <property type="molecule type" value="Genomic_DNA"/>
</dbReference>
<protein>
    <submittedName>
        <fullName evidence="3">Uncharacterized protein</fullName>
    </submittedName>
</protein>
<dbReference type="Proteomes" id="UP000688137">
    <property type="component" value="Unassembled WGS sequence"/>
</dbReference>
<keyword evidence="4" id="KW-1185">Reference proteome</keyword>
<evidence type="ECO:0000256" key="1">
    <source>
        <dbReference type="SAM" id="Coils"/>
    </source>
</evidence>
<organism evidence="3 4">
    <name type="scientific">Paramecium primaurelia</name>
    <dbReference type="NCBI Taxonomy" id="5886"/>
    <lineage>
        <taxon>Eukaryota</taxon>
        <taxon>Sar</taxon>
        <taxon>Alveolata</taxon>
        <taxon>Ciliophora</taxon>
        <taxon>Intramacronucleata</taxon>
        <taxon>Oligohymenophorea</taxon>
        <taxon>Peniculida</taxon>
        <taxon>Parameciidae</taxon>
        <taxon>Paramecium</taxon>
    </lineage>
</organism>
<feature type="region of interest" description="Disordered" evidence="2">
    <location>
        <begin position="328"/>
        <end position="356"/>
    </location>
</feature>
<evidence type="ECO:0000256" key="2">
    <source>
        <dbReference type="SAM" id="MobiDB-lite"/>
    </source>
</evidence>
<evidence type="ECO:0000313" key="3">
    <source>
        <dbReference type="EMBL" id="CAD8088552.1"/>
    </source>
</evidence>
<accession>A0A8S1N909</accession>
<proteinExistence type="predicted"/>
<feature type="coiled-coil region" evidence="1">
    <location>
        <begin position="8"/>
        <end position="56"/>
    </location>
</feature>
<gene>
    <name evidence="3" type="ORF">PPRIM_AZ9-3.1.T0810155</name>
</gene>
<evidence type="ECO:0000313" key="4">
    <source>
        <dbReference type="Proteomes" id="UP000688137"/>
    </source>
</evidence>
<feature type="coiled-coil region" evidence="1">
    <location>
        <begin position="92"/>
        <end position="179"/>
    </location>
</feature>
<sequence length="371" mass="44126">MDQTITSINSFTTTDRELENNLKDLLERILIQVEKHIETKEELNQIESELKDYESLSHLVGIIKVIFTKLMLKIEKKILKLEKLNDPTQLKFQRDDDEYEKLEQTLIKYEQEIRKHISIEQQLKLYAESIQSKLDESEEIRQELLETTKNNISKLKRENQELHEKEQSLKQELIQLKQTICQLEKESKRKSIDINQREYLQNLIYKQANQSSCKFGHQKLFQEQRQINSHSQHKQSVNHIMKEQLEMSDLVLPTQQSQKNNQYSILDNANKQKKSDMIKSLQQRDFNKIYGQIMKSKHNSLSSINDIMLSISQQERKRIDKVYSFSKNSSQNSSVIQRPKDYNEYQQRSKSSKKAEDTIKYKTLDSLIKLK</sequence>
<reference evidence="3" key="1">
    <citation type="submission" date="2021-01" db="EMBL/GenBank/DDBJ databases">
        <authorList>
            <consortium name="Genoscope - CEA"/>
            <person name="William W."/>
        </authorList>
    </citation>
    <scope>NUCLEOTIDE SEQUENCE</scope>
</reference>
<dbReference type="AlphaFoldDB" id="A0A8S1N909"/>